<accession>A0A9W8HIA8</accession>
<dbReference type="PANTHER" id="PTHR43716:SF1">
    <property type="entry name" value="D-2-HYDROXYGLUTARATE DEHYDROGENASE, MITOCHONDRIAL"/>
    <property type="match status" value="1"/>
</dbReference>
<comment type="similarity">
    <text evidence="2">Belongs to the FAD-binding oxidoreductase/transferase type 4 family.</text>
</comment>
<dbReference type="Gene3D" id="3.30.70.2190">
    <property type="match status" value="1"/>
</dbReference>
<dbReference type="EC" id="1.1.99.40" evidence="8"/>
<dbReference type="Gene3D" id="3.30.465.10">
    <property type="match status" value="1"/>
</dbReference>
<dbReference type="Proteomes" id="UP001140217">
    <property type="component" value="Unassembled WGS sequence"/>
</dbReference>
<sequence length="477" mass="51485">MSAASLNPVSAADVEHFAGIGIAVERLDGRAEEPYNVDALKRYMGSVDVVLLPESTEQVSQILSYCHERRIGVVVQGGNTGTAGGALGRHDEVLLSLRRMNAVRDVDAVAGVLVADAGCVLEDLDAHVRQLGFIVPLDLGSRRQCMIGGNVSTSAGGLRYLRYGSMHGNVLGVEAVLPDGRVLDALSVLKKDASGYDIKQLFIGAEGTLGVVTAVSIALAPRPASSRVAVLGLGDFDKIHRAFVLARQHLGEIVSAFEFWERRCNELTVEFCGHPDLLARPHAFYVMVETRGSVARHDAEKMEAFIAALRDADLVDESRELSDPDGMDAAWLFRSDMARAHMLSGCMYVYDFSLPPRHQYALLDATKNRLRSMAMYGGPDDPVKDVTIFGHIGDDNIHLQVIARQYGGPVEAAVEPWIYTWVGSHGGSVAAEHGLGAHKGPFLKYAKSPAVIETMKSLKRLLDPRGIMGPGKHVAIA</sequence>
<dbReference type="InterPro" id="IPR016166">
    <property type="entry name" value="FAD-bd_PCMH"/>
</dbReference>
<keyword evidence="4" id="KW-0274">FAD</keyword>
<dbReference type="Gene3D" id="1.10.45.10">
    <property type="entry name" value="Vanillyl-alcohol Oxidase, Chain A, domain 4"/>
    <property type="match status" value="1"/>
</dbReference>
<evidence type="ECO:0000313" key="9">
    <source>
        <dbReference type="Proteomes" id="UP001140217"/>
    </source>
</evidence>
<dbReference type="InterPro" id="IPR004113">
    <property type="entry name" value="FAD-bd_oxidored_4_C"/>
</dbReference>
<keyword evidence="3" id="KW-0285">Flavoprotein</keyword>
<dbReference type="FunFam" id="3.30.465.10:FF:000001">
    <property type="entry name" value="D-2-hydroxyglutarate dehydrogenase, mitochondrial"/>
    <property type="match status" value="1"/>
</dbReference>
<evidence type="ECO:0000256" key="5">
    <source>
        <dbReference type="ARBA" id="ARBA00023002"/>
    </source>
</evidence>
<dbReference type="InterPro" id="IPR016164">
    <property type="entry name" value="FAD-linked_Oxase-like_C"/>
</dbReference>
<feature type="domain" description="FAD-binding PCMH-type" evidence="7">
    <location>
        <begin position="43"/>
        <end position="222"/>
    </location>
</feature>
<dbReference type="GO" id="GO:0004458">
    <property type="term" value="F:D-lactate dehydrogenase (cytochrome) activity"/>
    <property type="evidence" value="ECO:0007669"/>
    <property type="project" value="UniProtKB-EC"/>
</dbReference>
<evidence type="ECO:0000256" key="6">
    <source>
        <dbReference type="ARBA" id="ARBA00051436"/>
    </source>
</evidence>
<dbReference type="InterPro" id="IPR051264">
    <property type="entry name" value="FAD-oxidored/transferase_4"/>
</dbReference>
<dbReference type="Pfam" id="PF01565">
    <property type="entry name" value="FAD_binding_4"/>
    <property type="match status" value="1"/>
</dbReference>
<comment type="catalytic activity">
    <reaction evidence="6">
        <text>(R)-lactate + 2 Fe(III)-[cytochrome c] = 2 Fe(II)-[cytochrome c] + pyruvate + 2 H(+)</text>
        <dbReference type="Rhea" id="RHEA:13521"/>
        <dbReference type="Rhea" id="RHEA-COMP:10350"/>
        <dbReference type="Rhea" id="RHEA-COMP:14399"/>
        <dbReference type="ChEBI" id="CHEBI:15361"/>
        <dbReference type="ChEBI" id="CHEBI:15378"/>
        <dbReference type="ChEBI" id="CHEBI:16004"/>
        <dbReference type="ChEBI" id="CHEBI:29033"/>
        <dbReference type="ChEBI" id="CHEBI:29034"/>
        <dbReference type="EC" id="1.1.2.4"/>
    </reaction>
</comment>
<dbReference type="Pfam" id="PF02913">
    <property type="entry name" value="FAD-oxidase_C"/>
    <property type="match status" value="1"/>
</dbReference>
<evidence type="ECO:0000313" key="8">
    <source>
        <dbReference type="EMBL" id="KAJ2783095.1"/>
    </source>
</evidence>
<evidence type="ECO:0000256" key="3">
    <source>
        <dbReference type="ARBA" id="ARBA00022630"/>
    </source>
</evidence>
<keyword evidence="9" id="KW-1185">Reference proteome</keyword>
<evidence type="ECO:0000256" key="2">
    <source>
        <dbReference type="ARBA" id="ARBA00008000"/>
    </source>
</evidence>
<protein>
    <submittedName>
        <fullName evidence="8">D-lactate ferricytochrome c oxidoreductase</fullName>
        <ecNumber evidence="8">1.1.99.40</ecNumber>
    </submittedName>
</protein>
<name>A0A9W8HIA8_9FUNG</name>
<dbReference type="FunFam" id="1.10.45.10:FF:000001">
    <property type="entry name" value="D-lactate dehydrogenase mitochondrial"/>
    <property type="match status" value="1"/>
</dbReference>
<dbReference type="InterPro" id="IPR006094">
    <property type="entry name" value="Oxid_FAD_bind_N"/>
</dbReference>
<dbReference type="GO" id="GO:0005739">
    <property type="term" value="C:mitochondrion"/>
    <property type="evidence" value="ECO:0007669"/>
    <property type="project" value="TreeGrafter"/>
</dbReference>
<keyword evidence="5 8" id="KW-0560">Oxidoreductase</keyword>
<dbReference type="InterPro" id="IPR016169">
    <property type="entry name" value="FAD-bd_PCMH_sub2"/>
</dbReference>
<dbReference type="OrthoDB" id="5332616at2759"/>
<proteinExistence type="inferred from homology"/>
<dbReference type="InterPro" id="IPR036318">
    <property type="entry name" value="FAD-bd_PCMH-like_sf"/>
</dbReference>
<comment type="cofactor">
    <cofactor evidence="1">
        <name>FAD</name>
        <dbReference type="ChEBI" id="CHEBI:57692"/>
    </cofactor>
</comment>
<gene>
    <name evidence="8" type="primary">DLD2_2</name>
    <name evidence="8" type="ORF">H4R18_001916</name>
</gene>
<dbReference type="SUPFAM" id="SSF56176">
    <property type="entry name" value="FAD-binding/transporter-associated domain-like"/>
    <property type="match status" value="1"/>
</dbReference>
<evidence type="ECO:0000259" key="7">
    <source>
        <dbReference type="PROSITE" id="PS51387"/>
    </source>
</evidence>
<dbReference type="InterPro" id="IPR016171">
    <property type="entry name" value="Vanillyl_alc_oxidase_C-sub2"/>
</dbReference>
<dbReference type="EMBL" id="JANBUL010000055">
    <property type="protein sequence ID" value="KAJ2783095.1"/>
    <property type="molecule type" value="Genomic_DNA"/>
</dbReference>
<organism evidence="8 9">
    <name type="scientific">Coemansia javaensis</name>
    <dbReference type="NCBI Taxonomy" id="2761396"/>
    <lineage>
        <taxon>Eukaryota</taxon>
        <taxon>Fungi</taxon>
        <taxon>Fungi incertae sedis</taxon>
        <taxon>Zoopagomycota</taxon>
        <taxon>Kickxellomycotina</taxon>
        <taxon>Kickxellomycetes</taxon>
        <taxon>Kickxellales</taxon>
        <taxon>Kickxellaceae</taxon>
        <taxon>Coemansia</taxon>
    </lineage>
</organism>
<dbReference type="AlphaFoldDB" id="A0A9W8HIA8"/>
<dbReference type="PROSITE" id="PS51387">
    <property type="entry name" value="FAD_PCMH"/>
    <property type="match status" value="1"/>
</dbReference>
<comment type="caution">
    <text evidence="8">The sequence shown here is derived from an EMBL/GenBank/DDBJ whole genome shotgun (WGS) entry which is preliminary data.</text>
</comment>
<dbReference type="GO" id="GO:0071949">
    <property type="term" value="F:FAD binding"/>
    <property type="evidence" value="ECO:0007669"/>
    <property type="project" value="InterPro"/>
</dbReference>
<evidence type="ECO:0000256" key="1">
    <source>
        <dbReference type="ARBA" id="ARBA00001974"/>
    </source>
</evidence>
<dbReference type="Gene3D" id="3.30.70.2740">
    <property type="match status" value="1"/>
</dbReference>
<reference evidence="8" key="1">
    <citation type="submission" date="2022-07" db="EMBL/GenBank/DDBJ databases">
        <title>Phylogenomic reconstructions and comparative analyses of Kickxellomycotina fungi.</title>
        <authorList>
            <person name="Reynolds N.K."/>
            <person name="Stajich J.E."/>
            <person name="Barry K."/>
            <person name="Grigoriev I.V."/>
            <person name="Crous P."/>
            <person name="Smith M.E."/>
        </authorList>
    </citation>
    <scope>NUCLEOTIDE SEQUENCE</scope>
    <source>
        <strain evidence="8">NBRC 105414</strain>
    </source>
</reference>
<dbReference type="SUPFAM" id="SSF55103">
    <property type="entry name" value="FAD-linked oxidases, C-terminal domain"/>
    <property type="match status" value="1"/>
</dbReference>
<evidence type="ECO:0000256" key="4">
    <source>
        <dbReference type="ARBA" id="ARBA00022827"/>
    </source>
</evidence>
<dbReference type="PANTHER" id="PTHR43716">
    <property type="entry name" value="D-2-HYDROXYGLUTARATE DEHYDROGENASE, MITOCHONDRIAL"/>
    <property type="match status" value="1"/>
</dbReference>